<dbReference type="SUPFAM" id="SSF159664">
    <property type="entry name" value="CobE/GbiG C-terminal domain-like"/>
    <property type="match status" value="1"/>
</dbReference>
<dbReference type="Pfam" id="PF11760">
    <property type="entry name" value="CbiG_N"/>
    <property type="match status" value="1"/>
</dbReference>
<dbReference type="SUPFAM" id="SSF159672">
    <property type="entry name" value="CbiG N-terminal domain-like"/>
    <property type="match status" value="1"/>
</dbReference>
<evidence type="ECO:0000259" key="2">
    <source>
        <dbReference type="Pfam" id="PF11760"/>
    </source>
</evidence>
<dbReference type="Proteomes" id="UP000198625">
    <property type="component" value="Unassembled WGS sequence"/>
</dbReference>
<keyword evidence="4" id="KW-0456">Lyase</keyword>
<name>A0A1H3QJX8_9FIRM</name>
<dbReference type="OrthoDB" id="9781023at2"/>
<protein>
    <submittedName>
        <fullName evidence="4">Cobalt-precorrin 5A acetaldehyde-lyase</fullName>
    </submittedName>
</protein>
<accession>A0A1H3QJX8</accession>
<feature type="domain" description="CobE/GbiG C-terminal" evidence="1">
    <location>
        <begin position="216"/>
        <end position="333"/>
    </location>
</feature>
<feature type="domain" description="Cobalamin synthesis G N-terminal" evidence="2">
    <location>
        <begin position="51"/>
        <end position="131"/>
    </location>
</feature>
<reference evidence="4 5" key="1">
    <citation type="submission" date="2016-10" db="EMBL/GenBank/DDBJ databases">
        <authorList>
            <person name="de Groot N.N."/>
        </authorList>
    </citation>
    <scope>NUCLEOTIDE SEQUENCE [LARGE SCALE GENOMIC DNA]</scope>
    <source>
        <strain evidence="4 5">DSM 21650</strain>
    </source>
</reference>
<evidence type="ECO:0000259" key="1">
    <source>
        <dbReference type="Pfam" id="PF01890"/>
    </source>
</evidence>
<dbReference type="STRING" id="415015.SAMN05660462_01966"/>
<dbReference type="Gene3D" id="3.30.420.180">
    <property type="entry name" value="CobE/GbiG C-terminal domain"/>
    <property type="match status" value="1"/>
</dbReference>
<dbReference type="InterPro" id="IPR038029">
    <property type="entry name" value="GbiG_N_sf"/>
</dbReference>
<proteinExistence type="predicted"/>
<dbReference type="GO" id="GO:0016829">
    <property type="term" value="F:lyase activity"/>
    <property type="evidence" value="ECO:0007669"/>
    <property type="project" value="UniProtKB-KW"/>
</dbReference>
<organism evidence="4 5">
    <name type="scientific">Proteiniborus ethanoligenes</name>
    <dbReference type="NCBI Taxonomy" id="415015"/>
    <lineage>
        <taxon>Bacteria</taxon>
        <taxon>Bacillati</taxon>
        <taxon>Bacillota</taxon>
        <taxon>Clostridia</taxon>
        <taxon>Eubacteriales</taxon>
        <taxon>Proteiniborus</taxon>
    </lineage>
</organism>
<evidence type="ECO:0000313" key="5">
    <source>
        <dbReference type="Proteomes" id="UP000198625"/>
    </source>
</evidence>
<gene>
    <name evidence="4" type="ORF">SAMN05660462_01966</name>
</gene>
<dbReference type="InterPro" id="IPR002750">
    <property type="entry name" value="CobE/GbiG_C"/>
</dbReference>
<dbReference type="PANTHER" id="PTHR37477:SF1">
    <property type="entry name" value="COBALT-PRECORRIN-5A HYDROLASE"/>
    <property type="match status" value="1"/>
</dbReference>
<dbReference type="NCBIfam" id="NF004466">
    <property type="entry name" value="PRK05788.1-4"/>
    <property type="match status" value="1"/>
</dbReference>
<dbReference type="GO" id="GO:0009236">
    <property type="term" value="P:cobalamin biosynthetic process"/>
    <property type="evidence" value="ECO:0007669"/>
    <property type="project" value="InterPro"/>
</dbReference>
<dbReference type="EMBL" id="FNQE01000021">
    <property type="protein sequence ID" value="SDZ13613.1"/>
    <property type="molecule type" value="Genomic_DNA"/>
</dbReference>
<dbReference type="RefSeq" id="WP_091730509.1">
    <property type="nucleotide sequence ID" value="NZ_FNQE01000021.1"/>
</dbReference>
<evidence type="ECO:0000313" key="4">
    <source>
        <dbReference type="EMBL" id="SDZ13613.1"/>
    </source>
</evidence>
<dbReference type="Pfam" id="PF11761">
    <property type="entry name" value="CbiG_mid"/>
    <property type="match status" value="1"/>
</dbReference>
<feature type="domain" description="Cobalamin biosynthesis central region" evidence="3">
    <location>
        <begin position="136"/>
        <end position="213"/>
    </location>
</feature>
<evidence type="ECO:0000259" key="3">
    <source>
        <dbReference type="Pfam" id="PF11761"/>
    </source>
</evidence>
<dbReference type="Pfam" id="PF01890">
    <property type="entry name" value="CbiG_C"/>
    <property type="match status" value="1"/>
</dbReference>
<keyword evidence="5" id="KW-1185">Reference proteome</keyword>
<sequence>MNWAIVALTKDGTQQGKKIKKILNNINLEIYTLKKWSDEETLVIDKKLEEFVGSIFHKYDIIIFIMATGIVVRSIAKHIVNKTTDPGVLVMDEKGQFVISLLSGHLGGANEAAKLLADKMGGQPVITTASDVKGLIAVDTLAQKLNCQISSMDKAKNLTGLIVNNESVLIKSNINIDMKLPDNILTEGEAKGTIFITNRVINKFSEYEVQLIPKNIVIGIGCRSGISGEAIVNAIKEALDLFNIDYRSIKHFATVDIKQNEAGIFDAAKHFKTIVKIVNRKEIKNIEHEFHCSEFVRKSIGVGAVCEPCALLTASKGHFLMRKKSYNGITLSIWEEL</sequence>
<dbReference type="InterPro" id="IPR036518">
    <property type="entry name" value="CobE/GbiG_C_sf"/>
</dbReference>
<dbReference type="Gene3D" id="3.40.50.11220">
    <property type="match status" value="1"/>
</dbReference>
<dbReference type="AlphaFoldDB" id="A0A1H3QJX8"/>
<dbReference type="InterPro" id="IPR021745">
    <property type="entry name" value="CbiG_mid"/>
</dbReference>
<dbReference type="PANTHER" id="PTHR37477">
    <property type="entry name" value="COBALT-PRECORRIN-5A HYDROLASE"/>
    <property type="match status" value="1"/>
</dbReference>
<dbReference type="InterPro" id="IPR052553">
    <property type="entry name" value="CbiG_hydrolase"/>
</dbReference>
<dbReference type="InterPro" id="IPR021744">
    <property type="entry name" value="CbiG_N"/>
</dbReference>